<reference evidence="1 6" key="1">
    <citation type="submission" date="2021-03" db="EMBL/GenBank/DDBJ databases">
        <authorList>
            <person name="King G.J."/>
            <person name="Bancroft I."/>
            <person name="Baten A."/>
            <person name="Bloomfield J."/>
            <person name="Borpatragohain P."/>
            <person name="He Z."/>
            <person name="Irish N."/>
            <person name="Irwin J."/>
            <person name="Liu K."/>
            <person name="Mauleon R.P."/>
            <person name="Moore J."/>
            <person name="Morris R."/>
            <person name="Ostergaard L."/>
            <person name="Wang B."/>
            <person name="Wells R."/>
        </authorList>
    </citation>
    <scope>NUCLEOTIDE SEQUENCE [LARGE SCALE GENOMIC DNA]</scope>
    <source>
        <strain evidence="1">R-o-18</strain>
        <tissue evidence="1">Leaf</tissue>
    </source>
</reference>
<dbReference type="Proteomes" id="UP000823674">
    <property type="component" value="Chromosome A09"/>
</dbReference>
<dbReference type="EMBL" id="JADBGQ010000008">
    <property type="protein sequence ID" value="KAG5386227.1"/>
    <property type="molecule type" value="Genomic_DNA"/>
</dbReference>
<sequence length="65" mass="7481">MVADMMLLDEKFLMYNYVGLNSPTAIRVLKAALNDQHVRIQDAVNERHSYSMEPKKLLKKESLTA</sequence>
<evidence type="ECO:0000313" key="5">
    <source>
        <dbReference type="EMBL" id="KAG5411567.1"/>
    </source>
</evidence>
<evidence type="ECO:0000313" key="3">
    <source>
        <dbReference type="EMBL" id="KAG5393457.1"/>
    </source>
</evidence>
<dbReference type="EMBL" id="JADBGQ010000006">
    <property type="protein sequence ID" value="KAG5393457.1"/>
    <property type="molecule type" value="Genomic_DNA"/>
</dbReference>
<proteinExistence type="predicted"/>
<organism evidence="1 6">
    <name type="scientific">Brassica rapa subsp. trilocularis</name>
    <dbReference type="NCBI Taxonomy" id="1813537"/>
    <lineage>
        <taxon>Eukaryota</taxon>
        <taxon>Viridiplantae</taxon>
        <taxon>Streptophyta</taxon>
        <taxon>Embryophyta</taxon>
        <taxon>Tracheophyta</taxon>
        <taxon>Spermatophyta</taxon>
        <taxon>Magnoliopsida</taxon>
        <taxon>eudicotyledons</taxon>
        <taxon>Gunneridae</taxon>
        <taxon>Pentapetalae</taxon>
        <taxon>rosids</taxon>
        <taxon>malvids</taxon>
        <taxon>Brassicales</taxon>
        <taxon>Brassicaceae</taxon>
        <taxon>Brassiceae</taxon>
        <taxon>Brassica</taxon>
    </lineage>
</organism>
<dbReference type="Proteomes" id="UP000823674">
    <property type="component" value="Chromosome A06"/>
</dbReference>
<comment type="caution">
    <text evidence="1">The sequence shown here is derived from an EMBL/GenBank/DDBJ whole genome shotgun (WGS) entry which is preliminary data.</text>
</comment>
<evidence type="ECO:0000313" key="2">
    <source>
        <dbReference type="EMBL" id="KAG5391460.1"/>
    </source>
</evidence>
<keyword evidence="6" id="KW-1185">Reference proteome</keyword>
<protein>
    <submittedName>
        <fullName evidence="1">Uncharacterized protein</fullName>
    </submittedName>
</protein>
<name>A0ABQ7LI71_BRACM</name>
<dbReference type="Proteomes" id="UP000823674">
    <property type="component" value="Chromosome A02"/>
</dbReference>
<accession>A0ABQ7LI71</accession>
<evidence type="ECO:0000313" key="4">
    <source>
        <dbReference type="EMBL" id="KAG5411563.1"/>
    </source>
</evidence>
<dbReference type="EMBL" id="JADBGQ010000002">
    <property type="protein sequence ID" value="KAG5411563.1"/>
    <property type="molecule type" value="Genomic_DNA"/>
</dbReference>
<evidence type="ECO:0000313" key="6">
    <source>
        <dbReference type="Proteomes" id="UP000823674"/>
    </source>
</evidence>
<evidence type="ECO:0000313" key="1">
    <source>
        <dbReference type="EMBL" id="KAG5386227.1"/>
    </source>
</evidence>
<dbReference type="EMBL" id="JADBGQ010000006">
    <property type="protein sequence ID" value="KAG5391460.1"/>
    <property type="molecule type" value="Genomic_DNA"/>
</dbReference>
<dbReference type="EMBL" id="JADBGQ010000002">
    <property type="protein sequence ID" value="KAG5411567.1"/>
    <property type="molecule type" value="Genomic_DNA"/>
</dbReference>
<gene>
    <name evidence="1" type="primary">A09g517310.1_BraROA</name>
    <name evidence="4" type="synonym">A02g511010.1_BraROA</name>
    <name evidence="5" type="synonym">A02g511050.1_BraROA</name>
    <name evidence="2" type="synonym">A06g500250.1_BraROA</name>
    <name evidence="3" type="synonym">A06g505270.1_BraROA</name>
    <name evidence="4" type="ORF">IGI04_007882</name>
    <name evidence="5" type="ORF">IGI04_007886</name>
    <name evidence="2" type="ORF">IGI04_021423</name>
    <name evidence="3" type="ORF">IGI04_023420</name>
    <name evidence="1" type="ORF">IGI04_037697</name>
</gene>